<dbReference type="EMBL" id="UGTP01000005">
    <property type="protein sequence ID" value="SUC37959.1"/>
    <property type="molecule type" value="Genomic_DNA"/>
</dbReference>
<evidence type="ECO:0000313" key="2">
    <source>
        <dbReference type="Proteomes" id="UP000254235"/>
    </source>
</evidence>
<protein>
    <submittedName>
        <fullName evidence="1">Uncharacterized protein</fullName>
    </submittedName>
</protein>
<evidence type="ECO:0000313" key="1">
    <source>
        <dbReference type="EMBL" id="SUC37959.1"/>
    </source>
</evidence>
<accession>A0A379GAB6</accession>
<dbReference type="GeneID" id="78572054"/>
<dbReference type="OrthoDB" id="1084473at2"/>
<dbReference type="AlphaFoldDB" id="A0A379GAB6"/>
<dbReference type="Proteomes" id="UP000254235">
    <property type="component" value="Unassembled WGS sequence"/>
</dbReference>
<reference evidence="1 2" key="1">
    <citation type="submission" date="2018-06" db="EMBL/GenBank/DDBJ databases">
        <authorList>
            <consortium name="Pathogen Informatics"/>
            <person name="Doyle S."/>
        </authorList>
    </citation>
    <scope>NUCLEOTIDE SEQUENCE [LARGE SCALE GENOMIC DNA]</scope>
    <source>
        <strain evidence="1 2">NCTC13043</strain>
    </source>
</reference>
<dbReference type="RefSeq" id="WP_025000895.1">
    <property type="nucleotide sequence ID" value="NZ_CALBEW010000049.1"/>
</dbReference>
<proteinExistence type="predicted"/>
<gene>
    <name evidence="1" type="ORF">NCTC13043_02458</name>
</gene>
<sequence>MSNLVLNKQEYKEILSILDTTIGYIDKIGSGFYGKEETALALLLGFRENKTLDQLAHIRYILQIAMEKQLSNEEYDEIIEQEEKVWKPPYNSSKEELLLMLEK</sequence>
<organism evidence="1 2">
    <name type="scientific">Prevotella pallens</name>
    <dbReference type="NCBI Taxonomy" id="60133"/>
    <lineage>
        <taxon>Bacteria</taxon>
        <taxon>Pseudomonadati</taxon>
        <taxon>Bacteroidota</taxon>
        <taxon>Bacteroidia</taxon>
        <taxon>Bacteroidales</taxon>
        <taxon>Prevotellaceae</taxon>
        <taxon>Prevotella</taxon>
    </lineage>
</organism>
<name>A0A379GAB6_9BACT</name>